<proteinExistence type="predicted"/>
<feature type="transmembrane region" description="Helical" evidence="1">
    <location>
        <begin position="26"/>
        <end position="49"/>
    </location>
</feature>
<evidence type="ECO:0000313" key="2">
    <source>
        <dbReference type="EMBL" id="ADY61575.1"/>
    </source>
</evidence>
<organism evidence="2 3">
    <name type="scientific">Rubinisphaera brasiliensis (strain ATCC 49424 / DSM 5305 / JCM 21570 / IAM 15109 / NBRC 103401 / IFAM 1448)</name>
    <name type="common">Planctomyces brasiliensis</name>
    <dbReference type="NCBI Taxonomy" id="756272"/>
    <lineage>
        <taxon>Bacteria</taxon>
        <taxon>Pseudomonadati</taxon>
        <taxon>Planctomycetota</taxon>
        <taxon>Planctomycetia</taxon>
        <taxon>Planctomycetales</taxon>
        <taxon>Planctomycetaceae</taxon>
        <taxon>Rubinisphaera</taxon>
    </lineage>
</organism>
<keyword evidence="1" id="KW-0812">Transmembrane</keyword>
<dbReference type="STRING" id="756272.Plabr_3998"/>
<keyword evidence="1" id="KW-1133">Transmembrane helix</keyword>
<gene>
    <name evidence="2" type="ordered locus">Plabr_3998</name>
</gene>
<dbReference type="AlphaFoldDB" id="F0SFW8"/>
<dbReference type="KEGG" id="pbs:Plabr_3998"/>
<dbReference type="HOGENOM" id="CLU_1223387_0_0_0"/>
<dbReference type="Proteomes" id="UP000006860">
    <property type="component" value="Chromosome"/>
</dbReference>
<protein>
    <submittedName>
        <fullName evidence="2">Uncharacterized protein</fullName>
    </submittedName>
</protein>
<dbReference type="EMBL" id="CP002546">
    <property type="protein sequence ID" value="ADY61575.1"/>
    <property type="molecule type" value="Genomic_DNA"/>
</dbReference>
<reference evidence="3" key="1">
    <citation type="submission" date="2011-02" db="EMBL/GenBank/DDBJ databases">
        <title>The complete genome of Planctomyces brasiliensis DSM 5305.</title>
        <authorList>
            <person name="Lucas S."/>
            <person name="Copeland A."/>
            <person name="Lapidus A."/>
            <person name="Bruce D."/>
            <person name="Goodwin L."/>
            <person name="Pitluck S."/>
            <person name="Kyrpides N."/>
            <person name="Mavromatis K."/>
            <person name="Pagani I."/>
            <person name="Ivanova N."/>
            <person name="Ovchinnikova G."/>
            <person name="Lu M."/>
            <person name="Detter J.C."/>
            <person name="Han C."/>
            <person name="Land M."/>
            <person name="Hauser L."/>
            <person name="Markowitz V."/>
            <person name="Cheng J.-F."/>
            <person name="Hugenholtz P."/>
            <person name="Woyke T."/>
            <person name="Wu D."/>
            <person name="Tindall B."/>
            <person name="Pomrenke H.G."/>
            <person name="Brambilla E."/>
            <person name="Klenk H.-P."/>
            <person name="Eisen J.A."/>
        </authorList>
    </citation>
    <scope>NUCLEOTIDE SEQUENCE [LARGE SCALE GENOMIC DNA]</scope>
    <source>
        <strain evidence="3">ATCC 49424 / DSM 5305 / JCM 21570 / NBRC 103401 / IFAM 1448</strain>
    </source>
</reference>
<keyword evidence="1" id="KW-0472">Membrane</keyword>
<evidence type="ECO:0000313" key="3">
    <source>
        <dbReference type="Proteomes" id="UP000006860"/>
    </source>
</evidence>
<evidence type="ECO:0000256" key="1">
    <source>
        <dbReference type="SAM" id="Phobius"/>
    </source>
</evidence>
<name>F0SFW8_RUBBR</name>
<dbReference type="RefSeq" id="WP_013630292.1">
    <property type="nucleotide sequence ID" value="NC_015174.1"/>
</dbReference>
<sequence>MSTSFPIGVKQGGAAQAAPRSWKRRFAFYALNLVLFLHLVAVCAAPMSVQPSSRLQQNLWLVMSPYVQLLYQNNGFHFFAPNPEGAYSVLYTVELADGSTQDGKFPNRQIFPRLLYHRHFMLSEFLGSLEGREQEQLTRDFARRLCEKYGAEKVSISLQWHDLALRERILAGGTLYDEDLYQVTPLGTFTWDELSASADENSSVTSAE</sequence>
<keyword evidence="3" id="KW-1185">Reference proteome</keyword>
<dbReference type="eggNOG" id="ENOG5033167">
    <property type="taxonomic scope" value="Bacteria"/>
</dbReference>
<accession>F0SFW8</accession>
<dbReference type="OrthoDB" id="276990at2"/>